<sequence length="98" mass="11671">MDPDHMRSWLMLIATGIGLLGSIYAIFRKTLNKFFTDNFKESTESLNETVHLLNESVKKQSEMLDHDFKKIQEIDEKESDHEKRIHTLEDWKEFTKKN</sequence>
<evidence type="ECO:0000256" key="1">
    <source>
        <dbReference type="SAM" id="Phobius"/>
    </source>
</evidence>
<accession>A0AAJ1R8A4</accession>
<reference evidence="2" key="1">
    <citation type="submission" date="2019-01" db="EMBL/GenBank/DDBJ databases">
        <title>Oenococcus sicerae UCMA17102.</title>
        <authorList>
            <person name="Cousin F.J."/>
            <person name="Le Guellec R."/>
            <person name="Cretenet M."/>
        </authorList>
    </citation>
    <scope>NUCLEOTIDE SEQUENCE</scope>
    <source>
        <strain evidence="2">UCMA17102</strain>
    </source>
</reference>
<dbReference type="AlphaFoldDB" id="A0AAJ1R8A4"/>
<keyword evidence="1" id="KW-1133">Transmembrane helix</keyword>
<feature type="transmembrane region" description="Helical" evidence="1">
    <location>
        <begin position="6"/>
        <end position="27"/>
    </location>
</feature>
<name>A0AAJ1R8A4_9LACO</name>
<gene>
    <name evidence="2" type="ORF">EVC35_00975</name>
</gene>
<keyword evidence="1" id="KW-0472">Membrane</keyword>
<evidence type="ECO:0000313" key="2">
    <source>
        <dbReference type="EMBL" id="MDN6899581.1"/>
    </source>
</evidence>
<evidence type="ECO:0000313" key="3">
    <source>
        <dbReference type="Proteomes" id="UP001167919"/>
    </source>
</evidence>
<proteinExistence type="predicted"/>
<keyword evidence="1" id="KW-0812">Transmembrane</keyword>
<dbReference type="Proteomes" id="UP001167919">
    <property type="component" value="Unassembled WGS sequence"/>
</dbReference>
<dbReference type="EMBL" id="SDWY01000001">
    <property type="protein sequence ID" value="MDN6899581.1"/>
    <property type="molecule type" value="Genomic_DNA"/>
</dbReference>
<protein>
    <submittedName>
        <fullName evidence="2">Uncharacterized protein</fullName>
    </submittedName>
</protein>
<comment type="caution">
    <text evidence="2">The sequence shown here is derived from an EMBL/GenBank/DDBJ whole genome shotgun (WGS) entry which is preliminary data.</text>
</comment>
<organism evidence="2 3">
    <name type="scientific">Oenococcus sicerae</name>
    <dbReference type="NCBI Taxonomy" id="2203724"/>
    <lineage>
        <taxon>Bacteria</taxon>
        <taxon>Bacillati</taxon>
        <taxon>Bacillota</taxon>
        <taxon>Bacilli</taxon>
        <taxon>Lactobacillales</taxon>
        <taxon>Lactobacillaceae</taxon>
        <taxon>Oenococcus</taxon>
    </lineage>
</organism>